<reference evidence="3" key="1">
    <citation type="journal article" date="2022" name="Front. Microbiol.">
        <title>Genome-based taxonomic rearrangement of Oceanobacter-related bacteria including the description of Thalassolituus hydrocarbonoclasticus sp. nov. and Thalassolituus pacificus sp. nov. and emended description of the genus Thalassolituus.</title>
        <authorList>
            <person name="Dong C."/>
            <person name="Wei L."/>
            <person name="Wang J."/>
            <person name="Lai Q."/>
            <person name="Huang Z."/>
            <person name="Shao Z."/>
        </authorList>
    </citation>
    <scope>NUCLEOTIDE SEQUENCE</scope>
    <source>
        <strain evidence="3">59MF3M-4</strain>
    </source>
</reference>
<dbReference type="EMBL" id="JAOANI010000012">
    <property type="protein sequence ID" value="MCT7358008.1"/>
    <property type="molecule type" value="Genomic_DNA"/>
</dbReference>
<dbReference type="InterPro" id="IPR014048">
    <property type="entry name" value="MethylDNA_cys_MeTrfase_DNA-bd"/>
</dbReference>
<evidence type="ECO:0000313" key="4">
    <source>
        <dbReference type="Proteomes" id="UP001147830"/>
    </source>
</evidence>
<dbReference type="GO" id="GO:0006281">
    <property type="term" value="P:DNA repair"/>
    <property type="evidence" value="ECO:0007669"/>
    <property type="project" value="InterPro"/>
</dbReference>
<evidence type="ECO:0000256" key="1">
    <source>
        <dbReference type="ARBA" id="ARBA00022763"/>
    </source>
</evidence>
<dbReference type="SUPFAM" id="SSF46767">
    <property type="entry name" value="Methylated DNA-protein cysteine methyltransferase, C-terminal domain"/>
    <property type="match status" value="1"/>
</dbReference>
<dbReference type="InterPro" id="IPR036217">
    <property type="entry name" value="MethylDNA_cys_MeTrfase_DNAb"/>
</dbReference>
<gene>
    <name evidence="3" type="ORF">NYR02_03095</name>
</gene>
<name>A0A9X3ARP2_9GAMM</name>
<dbReference type="InterPro" id="IPR052520">
    <property type="entry name" value="ATL_DNA_repair"/>
</dbReference>
<keyword evidence="4" id="KW-1185">Reference proteome</keyword>
<keyword evidence="1" id="KW-0227">DNA damage</keyword>
<dbReference type="InterPro" id="IPR036388">
    <property type="entry name" value="WH-like_DNA-bd_sf"/>
</dbReference>
<dbReference type="PANTHER" id="PTHR42942:SF1">
    <property type="entry name" value="ALKYLTRANSFERASE-LIKE PROTEIN 1"/>
    <property type="match status" value="1"/>
</dbReference>
<dbReference type="RefSeq" id="WP_260974934.1">
    <property type="nucleotide sequence ID" value="NZ_JAOANI010000012.1"/>
</dbReference>
<dbReference type="PANTHER" id="PTHR42942">
    <property type="entry name" value="6-O-METHYLGUANINE DNA METHYLTRANSFERASE"/>
    <property type="match status" value="1"/>
</dbReference>
<dbReference type="GO" id="GO:0003824">
    <property type="term" value="F:catalytic activity"/>
    <property type="evidence" value="ECO:0007669"/>
    <property type="project" value="InterPro"/>
</dbReference>
<dbReference type="Gene3D" id="1.10.10.10">
    <property type="entry name" value="Winged helix-like DNA-binding domain superfamily/Winged helix DNA-binding domain"/>
    <property type="match status" value="1"/>
</dbReference>
<dbReference type="AlphaFoldDB" id="A0A9X3ARP2"/>
<evidence type="ECO:0000259" key="2">
    <source>
        <dbReference type="Pfam" id="PF01035"/>
    </source>
</evidence>
<dbReference type="Proteomes" id="UP001147830">
    <property type="component" value="Unassembled WGS sequence"/>
</dbReference>
<accession>A0A9X3ARP2</accession>
<comment type="caution">
    <text evidence="3">The sequence shown here is derived from an EMBL/GenBank/DDBJ whole genome shotgun (WGS) entry which is preliminary data.</text>
</comment>
<organism evidence="3 4">
    <name type="scientific">Thalassolituus pacificus</name>
    <dbReference type="NCBI Taxonomy" id="2975440"/>
    <lineage>
        <taxon>Bacteria</taxon>
        <taxon>Pseudomonadati</taxon>
        <taxon>Pseudomonadota</taxon>
        <taxon>Gammaproteobacteria</taxon>
        <taxon>Oceanospirillales</taxon>
        <taxon>Oceanospirillaceae</taxon>
        <taxon>Thalassolituus</taxon>
    </lineage>
</organism>
<dbReference type="Pfam" id="PF01035">
    <property type="entry name" value="DNA_binding_1"/>
    <property type="match status" value="1"/>
</dbReference>
<protein>
    <submittedName>
        <fullName evidence="3">MGMT family protein</fullName>
    </submittedName>
</protein>
<proteinExistence type="predicted"/>
<feature type="domain" description="Methylated-DNA-[protein]-cysteine S-methyltransferase DNA binding" evidence="2">
    <location>
        <begin position="6"/>
        <end position="86"/>
    </location>
</feature>
<reference evidence="3" key="2">
    <citation type="submission" date="2022-08" db="EMBL/GenBank/DDBJ databases">
        <authorList>
            <person name="Dong C."/>
        </authorList>
    </citation>
    <scope>NUCLEOTIDE SEQUENCE</scope>
    <source>
        <strain evidence="3">59MF3M-4</strain>
    </source>
</reference>
<dbReference type="CDD" id="cd06445">
    <property type="entry name" value="ATase"/>
    <property type="match status" value="1"/>
</dbReference>
<evidence type="ECO:0000313" key="3">
    <source>
        <dbReference type="EMBL" id="MCT7358008.1"/>
    </source>
</evidence>
<sequence length="102" mass="11072">MQSDSYERLYTALAAIPAGRVVTYGQLAALAGRPGGARWAGRVLSQLPKDTQLPWFRVINAQGRLSFPVGSAAALRQQGLLVREGIEFSDSGRINLKRFGLN</sequence>